<name>A0A811T9S6_9EURY</name>
<gene>
    <name evidence="1" type="ORF">CHKLHMKO_00650</name>
</gene>
<dbReference type="InterPro" id="IPR021109">
    <property type="entry name" value="Peptidase_aspartic_dom_sf"/>
</dbReference>
<dbReference type="AlphaFoldDB" id="A0A811T9S6"/>
<comment type="caution">
    <text evidence="1">The sequence shown here is derived from an EMBL/GenBank/DDBJ whole genome shotgun (WGS) entry which is preliminary data.</text>
</comment>
<evidence type="ECO:0000313" key="1">
    <source>
        <dbReference type="EMBL" id="CAD6494186.1"/>
    </source>
</evidence>
<organism evidence="1 2">
    <name type="scientific">Candidatus Argoarchaeum ethanivorans</name>
    <dbReference type="NCBI Taxonomy" id="2608793"/>
    <lineage>
        <taxon>Archaea</taxon>
        <taxon>Methanobacteriati</taxon>
        <taxon>Methanobacteriota</taxon>
        <taxon>Stenosarchaea group</taxon>
        <taxon>Methanomicrobia</taxon>
        <taxon>Methanosarcinales</taxon>
        <taxon>Methanosarcinales incertae sedis</taxon>
        <taxon>GOM Arc I cluster</taxon>
        <taxon>Candidatus Argoarchaeum</taxon>
    </lineage>
</organism>
<dbReference type="Proteomes" id="UP000610373">
    <property type="component" value="Unassembled WGS sequence"/>
</dbReference>
<evidence type="ECO:0008006" key="3">
    <source>
        <dbReference type="Google" id="ProtNLM"/>
    </source>
</evidence>
<reference evidence="1" key="1">
    <citation type="submission" date="2020-10" db="EMBL/GenBank/DDBJ databases">
        <authorList>
            <person name="Hahn C.J."/>
            <person name="Laso-Perez R."/>
            <person name="Vulcano F."/>
            <person name="Vaziourakis K.-M."/>
            <person name="Stokke R."/>
            <person name="Steen I.H."/>
            <person name="Teske A."/>
            <person name="Boetius A."/>
            <person name="Liebeke M."/>
            <person name="Amann R."/>
            <person name="Knittel K."/>
        </authorList>
    </citation>
    <scope>NUCLEOTIDE SEQUENCE</scope>
    <source>
        <strain evidence="1">Gfbio:e3339647-f889-4370-9287-4fb5cb688e4c:AG392O15_GoMArc1</strain>
    </source>
</reference>
<dbReference type="EMBL" id="CAJHIO010000064">
    <property type="protein sequence ID" value="CAD6494186.1"/>
    <property type="molecule type" value="Genomic_DNA"/>
</dbReference>
<proteinExistence type="predicted"/>
<sequence>MRFSYVQFRGKFSPIVPIRFRRKNGAWTEFKAYVDSGAGYSIFHADITEILGLKLEEGEKAYVTVGDGSLIPVYSHQIMIQIGDEKFEAMIGFSKQLGIGFNIIGRKDIFERFKVCFDEKDRIVEFI</sequence>
<protein>
    <recommendedName>
        <fullName evidence="3">Peptidase A2 domain-containing protein</fullName>
    </recommendedName>
</protein>
<dbReference type="Gene3D" id="2.40.70.10">
    <property type="entry name" value="Acid Proteases"/>
    <property type="match status" value="1"/>
</dbReference>
<accession>A0A811T9S6</accession>
<dbReference type="SUPFAM" id="SSF50630">
    <property type="entry name" value="Acid proteases"/>
    <property type="match status" value="1"/>
</dbReference>
<evidence type="ECO:0000313" key="2">
    <source>
        <dbReference type="Proteomes" id="UP000610373"/>
    </source>
</evidence>